<dbReference type="GO" id="GO:0005634">
    <property type="term" value="C:nucleus"/>
    <property type="evidence" value="ECO:0007669"/>
    <property type="project" value="UniProtKB-SubCell"/>
</dbReference>
<sequence length="94" mass="11337">MRSSYVSYPFLMNLPVGFARAYLKENVQCVTLWVSDGRRWQVQCSSVTYRFRLMKGWKEFVLDNDLEEDDICIFELVDWKRTEMKVAIFRVLRL</sequence>
<evidence type="ECO:0000256" key="1">
    <source>
        <dbReference type="ARBA" id="ARBA00004123"/>
    </source>
</evidence>
<dbReference type="AlphaFoldDB" id="A0A7J6VXZ8"/>
<evidence type="ECO:0000256" key="2">
    <source>
        <dbReference type="ARBA" id="ARBA00023015"/>
    </source>
</evidence>
<dbReference type="InterPro" id="IPR003340">
    <property type="entry name" value="B3_DNA-bd"/>
</dbReference>
<dbReference type="Proteomes" id="UP000554482">
    <property type="component" value="Unassembled WGS sequence"/>
</dbReference>
<comment type="subcellular location">
    <subcellularLocation>
        <location evidence="1">Nucleus</location>
    </subcellularLocation>
</comment>
<feature type="domain" description="TF-B3" evidence="6">
    <location>
        <begin position="1"/>
        <end position="92"/>
    </location>
</feature>
<evidence type="ECO:0000313" key="8">
    <source>
        <dbReference type="Proteomes" id="UP000554482"/>
    </source>
</evidence>
<evidence type="ECO:0000256" key="4">
    <source>
        <dbReference type="ARBA" id="ARBA00023163"/>
    </source>
</evidence>
<dbReference type="EMBL" id="JABWDY010025103">
    <property type="protein sequence ID" value="KAF5189721.1"/>
    <property type="molecule type" value="Genomic_DNA"/>
</dbReference>
<comment type="caution">
    <text evidence="7">The sequence shown here is derived from an EMBL/GenBank/DDBJ whole genome shotgun (WGS) entry which is preliminary data.</text>
</comment>
<accession>A0A7J6VXZ8</accession>
<dbReference type="InterPro" id="IPR015300">
    <property type="entry name" value="DNA-bd_pseudobarrel_sf"/>
</dbReference>
<dbReference type="Pfam" id="PF02362">
    <property type="entry name" value="B3"/>
    <property type="match status" value="1"/>
</dbReference>
<dbReference type="InterPro" id="IPR044837">
    <property type="entry name" value="REM16-like"/>
</dbReference>
<evidence type="ECO:0000313" key="7">
    <source>
        <dbReference type="EMBL" id="KAF5189721.1"/>
    </source>
</evidence>
<evidence type="ECO:0000256" key="3">
    <source>
        <dbReference type="ARBA" id="ARBA00023125"/>
    </source>
</evidence>
<protein>
    <recommendedName>
        <fullName evidence="6">TF-B3 domain-containing protein</fullName>
    </recommendedName>
</protein>
<dbReference type="CDD" id="cd10017">
    <property type="entry name" value="B3_DNA"/>
    <property type="match status" value="1"/>
</dbReference>
<keyword evidence="2" id="KW-0805">Transcription regulation</keyword>
<keyword evidence="4" id="KW-0804">Transcription</keyword>
<dbReference type="OrthoDB" id="623918at2759"/>
<proteinExistence type="predicted"/>
<evidence type="ECO:0000256" key="5">
    <source>
        <dbReference type="ARBA" id="ARBA00023242"/>
    </source>
</evidence>
<reference evidence="7 8" key="1">
    <citation type="submission" date="2020-06" db="EMBL/GenBank/DDBJ databases">
        <title>Transcriptomic and genomic resources for Thalictrum thalictroides and T. hernandezii: Facilitating candidate gene discovery in an emerging model plant lineage.</title>
        <authorList>
            <person name="Arias T."/>
            <person name="Riano-Pachon D.M."/>
            <person name="Di Stilio V.S."/>
        </authorList>
    </citation>
    <scope>NUCLEOTIDE SEQUENCE [LARGE SCALE GENOMIC DNA]</scope>
    <source>
        <strain evidence="8">cv. WT478/WT964</strain>
        <tissue evidence="7">Leaves</tissue>
    </source>
</reference>
<dbReference type="GO" id="GO:0003677">
    <property type="term" value="F:DNA binding"/>
    <property type="evidence" value="ECO:0007669"/>
    <property type="project" value="UniProtKB-KW"/>
</dbReference>
<keyword evidence="3" id="KW-0238">DNA-binding</keyword>
<evidence type="ECO:0000259" key="6">
    <source>
        <dbReference type="PROSITE" id="PS50863"/>
    </source>
</evidence>
<gene>
    <name evidence="7" type="ORF">FRX31_020688</name>
</gene>
<dbReference type="PANTHER" id="PTHR31391:SF106">
    <property type="entry name" value="B3 DOMAIN-CONTAINING PROTEIN OS01G0723500"/>
    <property type="match status" value="1"/>
</dbReference>
<dbReference type="PANTHER" id="PTHR31391">
    <property type="entry name" value="B3 DOMAIN-CONTAINING PROTEIN OS11G0197600-RELATED"/>
    <property type="match status" value="1"/>
</dbReference>
<keyword evidence="5" id="KW-0539">Nucleus</keyword>
<dbReference type="PROSITE" id="PS50863">
    <property type="entry name" value="B3"/>
    <property type="match status" value="1"/>
</dbReference>
<dbReference type="Gene3D" id="2.40.330.10">
    <property type="entry name" value="DNA-binding pseudobarrel domain"/>
    <property type="match status" value="1"/>
</dbReference>
<keyword evidence="8" id="KW-1185">Reference proteome</keyword>
<name>A0A7J6VXZ8_THATH</name>
<dbReference type="SUPFAM" id="SSF101936">
    <property type="entry name" value="DNA-binding pseudobarrel domain"/>
    <property type="match status" value="1"/>
</dbReference>
<organism evidence="7 8">
    <name type="scientific">Thalictrum thalictroides</name>
    <name type="common">Rue-anemone</name>
    <name type="synonym">Anemone thalictroides</name>
    <dbReference type="NCBI Taxonomy" id="46969"/>
    <lineage>
        <taxon>Eukaryota</taxon>
        <taxon>Viridiplantae</taxon>
        <taxon>Streptophyta</taxon>
        <taxon>Embryophyta</taxon>
        <taxon>Tracheophyta</taxon>
        <taxon>Spermatophyta</taxon>
        <taxon>Magnoliopsida</taxon>
        <taxon>Ranunculales</taxon>
        <taxon>Ranunculaceae</taxon>
        <taxon>Thalictroideae</taxon>
        <taxon>Thalictrum</taxon>
    </lineage>
</organism>
<dbReference type="SMART" id="SM01019">
    <property type="entry name" value="B3"/>
    <property type="match status" value="1"/>
</dbReference>